<keyword evidence="5 7" id="KW-0378">Hydrolase</keyword>
<feature type="binding site" evidence="7">
    <location>
        <position position="165"/>
    </location>
    <ligand>
        <name>Zn(2+)</name>
        <dbReference type="ChEBI" id="CHEBI:29105"/>
        <label>2</label>
    </ligand>
</feature>
<dbReference type="InterPro" id="IPR035680">
    <property type="entry name" value="Clx_II_MBL"/>
</dbReference>
<dbReference type="PIRSF" id="PIRSF005457">
    <property type="entry name" value="Glx"/>
    <property type="match status" value="1"/>
</dbReference>
<dbReference type="HAMAP" id="MF_01374">
    <property type="entry name" value="Glyoxalase_2"/>
    <property type="match status" value="1"/>
</dbReference>
<dbReference type="Proteomes" id="UP000271533">
    <property type="component" value="Chromosome"/>
</dbReference>
<gene>
    <name evidence="7 9" type="primary">gloB</name>
    <name evidence="9" type="ORF">D8S97_02515</name>
</gene>
<evidence type="ECO:0000256" key="4">
    <source>
        <dbReference type="ARBA" id="ARBA00022723"/>
    </source>
</evidence>
<dbReference type="InterPro" id="IPR050110">
    <property type="entry name" value="Glyoxalase_II_hydrolase"/>
</dbReference>
<evidence type="ECO:0000313" key="9">
    <source>
        <dbReference type="EMBL" id="AYN24932.1"/>
    </source>
</evidence>
<accession>A0A3G2I673</accession>
<keyword evidence="4 7" id="KW-0479">Metal-binding</keyword>
<proteinExistence type="inferred from homology"/>
<dbReference type="InterPro" id="IPR036866">
    <property type="entry name" value="RibonucZ/Hydroxyglut_hydro"/>
</dbReference>
<dbReference type="SMART" id="SM00849">
    <property type="entry name" value="Lactamase_B"/>
    <property type="match status" value="1"/>
</dbReference>
<feature type="binding site" evidence="7">
    <location>
        <position position="127"/>
    </location>
    <ligand>
        <name>Zn(2+)</name>
        <dbReference type="ChEBI" id="CHEBI:29105"/>
        <label>1</label>
    </ligand>
</feature>
<comment type="similarity">
    <text evidence="3 7">Belongs to the metallo-beta-lactamase superfamily. Glyoxalase II family.</text>
</comment>
<evidence type="ECO:0000256" key="2">
    <source>
        <dbReference type="ARBA" id="ARBA00004963"/>
    </source>
</evidence>
<sequence length="257" mass="29997">MILTSISILNDNYVWILYDSNSFCIIIDPGVAENVIKKIEKKRWKPIAILLTHNHTDHVGGVKEIIKKYPDIIVFGPEETKKNNVNKIVKKGDKIKLLENEINVFFTPGHTLGHVSYYLKPYFFCGDTLFSGGCGRVFENRFVDMYQSINLIKFLPEKTILCCSHEYTLSNLIFSMSILPFDKKIKNYYKKIKKIISKNKKSLPVYLKTERKINIFLRTDEEIIKKSMGLEKYKSDLEVFILLRKRKDNFLIGAKRD</sequence>
<name>A0A3G2I673_BUCRM</name>
<dbReference type="CDD" id="cd07723">
    <property type="entry name" value="hydroxyacylglutathione_hydrolase_MBL-fold"/>
    <property type="match status" value="1"/>
</dbReference>
<dbReference type="PANTHER" id="PTHR43705:SF1">
    <property type="entry name" value="HYDROXYACYLGLUTATHIONE HYDROLASE GLOB"/>
    <property type="match status" value="1"/>
</dbReference>
<dbReference type="RefSeq" id="WP_158361410.1">
    <property type="nucleotide sequence ID" value="NZ_CP032759.1"/>
</dbReference>
<dbReference type="Pfam" id="PF16123">
    <property type="entry name" value="HAGH_C"/>
    <property type="match status" value="1"/>
</dbReference>
<feature type="binding site" evidence="7">
    <location>
        <position position="57"/>
    </location>
    <ligand>
        <name>Zn(2+)</name>
        <dbReference type="ChEBI" id="CHEBI:29105"/>
        <label>2</label>
    </ligand>
</feature>
<reference evidence="9 10" key="1">
    <citation type="submission" date="2018-10" db="EMBL/GenBank/DDBJ databases">
        <title>Genome sequence of the corn leaf aphid (Rhopalosiphum maidis Fitch).</title>
        <authorList>
            <person name="Chen W."/>
            <person name="Shakir S."/>
            <person name="Bigham M."/>
            <person name="Fei Z."/>
            <person name="Jander G."/>
        </authorList>
    </citation>
    <scope>NUCLEOTIDE SEQUENCE [LARGE SCALE GENOMIC DNA]</scope>
    <source>
        <strain evidence="9 10">BTI</strain>
    </source>
</reference>
<evidence type="ECO:0000313" key="10">
    <source>
        <dbReference type="Proteomes" id="UP000271533"/>
    </source>
</evidence>
<dbReference type="InterPro" id="IPR001279">
    <property type="entry name" value="Metallo-B-lactamas"/>
</dbReference>
<feature type="binding site" evidence="7">
    <location>
        <position position="110"/>
    </location>
    <ligand>
        <name>Zn(2+)</name>
        <dbReference type="ChEBI" id="CHEBI:29105"/>
        <label>1</label>
    </ligand>
</feature>
<comment type="function">
    <text evidence="7">Thiolesterase that catalyzes the hydrolysis of S-D-lactoyl-glutathione to form glutathione and D-lactic acid.</text>
</comment>
<dbReference type="EMBL" id="CP032759">
    <property type="protein sequence ID" value="AYN24932.1"/>
    <property type="molecule type" value="Genomic_DNA"/>
</dbReference>
<dbReference type="SUPFAM" id="SSF56281">
    <property type="entry name" value="Metallo-hydrolase/oxidoreductase"/>
    <property type="match status" value="1"/>
</dbReference>
<feature type="binding site" evidence="7">
    <location>
        <position position="58"/>
    </location>
    <ligand>
        <name>Zn(2+)</name>
        <dbReference type="ChEBI" id="CHEBI:29105"/>
        <label>2</label>
    </ligand>
</feature>
<feature type="binding site" evidence="7">
    <location>
        <position position="127"/>
    </location>
    <ligand>
        <name>Zn(2+)</name>
        <dbReference type="ChEBI" id="CHEBI:29105"/>
        <label>2</label>
    </ligand>
</feature>
<evidence type="ECO:0000256" key="5">
    <source>
        <dbReference type="ARBA" id="ARBA00022801"/>
    </source>
</evidence>
<organism evidence="9 10">
    <name type="scientific">Buchnera aphidicola subsp. Rhopalosiphum maidis</name>
    <dbReference type="NCBI Taxonomy" id="118109"/>
    <lineage>
        <taxon>Bacteria</taxon>
        <taxon>Pseudomonadati</taxon>
        <taxon>Pseudomonadota</taxon>
        <taxon>Gammaproteobacteria</taxon>
        <taxon>Enterobacterales</taxon>
        <taxon>Erwiniaceae</taxon>
        <taxon>Buchnera</taxon>
    </lineage>
</organism>
<dbReference type="NCBIfam" id="TIGR03413">
    <property type="entry name" value="GSH_gloB"/>
    <property type="match status" value="1"/>
</dbReference>
<comment type="cofactor">
    <cofactor evidence="7">
        <name>Zn(2+)</name>
        <dbReference type="ChEBI" id="CHEBI:29105"/>
    </cofactor>
    <text evidence="7">Binds 2 Zn(2+) ions per subunit.</text>
</comment>
<feature type="binding site" evidence="7">
    <location>
        <position position="53"/>
    </location>
    <ligand>
        <name>Zn(2+)</name>
        <dbReference type="ChEBI" id="CHEBI:29105"/>
        <label>1</label>
    </ligand>
</feature>
<dbReference type="GO" id="GO:0046872">
    <property type="term" value="F:metal ion binding"/>
    <property type="evidence" value="ECO:0007669"/>
    <property type="project" value="UniProtKB-KW"/>
</dbReference>
<dbReference type="AlphaFoldDB" id="A0A3G2I673"/>
<feature type="domain" description="Metallo-beta-lactamase" evidence="8">
    <location>
        <begin position="11"/>
        <end position="165"/>
    </location>
</feature>
<dbReference type="PANTHER" id="PTHR43705">
    <property type="entry name" value="HYDROXYACYLGLUTATHIONE HYDROLASE"/>
    <property type="match status" value="1"/>
</dbReference>
<dbReference type="Pfam" id="PF00753">
    <property type="entry name" value="Lactamase_B"/>
    <property type="match status" value="1"/>
</dbReference>
<comment type="pathway">
    <text evidence="2 7">Secondary metabolite metabolism; methylglyoxal degradation; (R)-lactate from methylglyoxal: step 2/2.</text>
</comment>
<dbReference type="GO" id="GO:0004416">
    <property type="term" value="F:hydroxyacylglutathione hydrolase activity"/>
    <property type="evidence" value="ECO:0007669"/>
    <property type="project" value="UniProtKB-UniRule"/>
</dbReference>
<keyword evidence="6 7" id="KW-0862">Zinc</keyword>
<evidence type="ECO:0000259" key="8">
    <source>
        <dbReference type="SMART" id="SM00849"/>
    </source>
</evidence>
<dbReference type="InterPro" id="IPR017782">
    <property type="entry name" value="Hydroxyacylglutathione_Hdrlase"/>
</dbReference>
<evidence type="ECO:0000256" key="7">
    <source>
        <dbReference type="HAMAP-Rule" id="MF_01374"/>
    </source>
</evidence>
<evidence type="ECO:0000256" key="3">
    <source>
        <dbReference type="ARBA" id="ARBA00006759"/>
    </source>
</evidence>
<dbReference type="GO" id="GO:0019243">
    <property type="term" value="P:methylglyoxal catabolic process to D-lactate via S-lactoyl-glutathione"/>
    <property type="evidence" value="ECO:0007669"/>
    <property type="project" value="UniProtKB-UniRule"/>
</dbReference>
<protein>
    <recommendedName>
        <fullName evidence="7">Hydroxyacylglutathione hydrolase</fullName>
        <ecNumber evidence="7">3.1.2.6</ecNumber>
    </recommendedName>
    <alternativeName>
        <fullName evidence="7">Glyoxalase II</fullName>
        <shortName evidence="7">Glx II</shortName>
    </alternativeName>
</protein>
<dbReference type="EC" id="3.1.2.6" evidence="7"/>
<comment type="catalytic activity">
    <reaction evidence="1 7">
        <text>an S-(2-hydroxyacyl)glutathione + H2O = a 2-hydroxy carboxylate + glutathione + H(+)</text>
        <dbReference type="Rhea" id="RHEA:21864"/>
        <dbReference type="ChEBI" id="CHEBI:15377"/>
        <dbReference type="ChEBI" id="CHEBI:15378"/>
        <dbReference type="ChEBI" id="CHEBI:57925"/>
        <dbReference type="ChEBI" id="CHEBI:58896"/>
        <dbReference type="ChEBI" id="CHEBI:71261"/>
        <dbReference type="EC" id="3.1.2.6"/>
    </reaction>
</comment>
<dbReference type="Gene3D" id="3.60.15.10">
    <property type="entry name" value="Ribonuclease Z/Hydroxyacylglutathione hydrolase-like"/>
    <property type="match status" value="1"/>
</dbReference>
<evidence type="ECO:0000256" key="1">
    <source>
        <dbReference type="ARBA" id="ARBA00001623"/>
    </source>
</evidence>
<evidence type="ECO:0000256" key="6">
    <source>
        <dbReference type="ARBA" id="ARBA00022833"/>
    </source>
</evidence>
<comment type="subunit">
    <text evidence="7">Monomer.</text>
</comment>
<dbReference type="InterPro" id="IPR032282">
    <property type="entry name" value="HAGH_C"/>
</dbReference>
<feature type="binding site" evidence="7">
    <location>
        <position position="55"/>
    </location>
    <ligand>
        <name>Zn(2+)</name>
        <dbReference type="ChEBI" id="CHEBI:29105"/>
        <label>1</label>
    </ligand>
</feature>
<dbReference type="OrthoDB" id="9802248at2"/>
<dbReference type="UniPathway" id="UPA00619">
    <property type="reaction ID" value="UER00676"/>
</dbReference>